<dbReference type="AlphaFoldDB" id="A0AAU7V887"/>
<dbReference type="KEGG" id="sapp:SAC06_07900"/>
<keyword evidence="2" id="KW-0482">Metalloprotease</keyword>
<accession>A0AAU7V887</accession>
<reference evidence="2" key="1">
    <citation type="submission" date="2023-11" db="EMBL/GenBank/DDBJ databases">
        <title>Scrofimicrobium hongkongense sp. nov., isolated from a patient with peritonitis.</title>
        <authorList>
            <person name="Lao H.Y."/>
            <person name="Wong A.Y.P."/>
            <person name="Ng T.L."/>
            <person name="Wong R.Y.L."/>
            <person name="Yau M.C.Y."/>
            <person name="Lam J.Y.W."/>
            <person name="Siu G.K.H."/>
        </authorList>
    </citation>
    <scope>NUCLEOTIDE SEQUENCE</scope>
    <source>
        <strain evidence="2">R131</strain>
    </source>
</reference>
<dbReference type="SUPFAM" id="SSF55486">
    <property type="entry name" value="Metalloproteases ('zincins'), catalytic domain"/>
    <property type="match status" value="1"/>
</dbReference>
<evidence type="ECO:0000313" key="2">
    <source>
        <dbReference type="EMBL" id="XBW07558.1"/>
    </source>
</evidence>
<dbReference type="RefSeq" id="WP_350257763.1">
    <property type="nucleotide sequence ID" value="NZ_CP138335.1"/>
</dbReference>
<organism evidence="2">
    <name type="scientific">Scrofimicrobium appendicitidis</name>
    <dbReference type="NCBI Taxonomy" id="3079930"/>
    <lineage>
        <taxon>Bacteria</taxon>
        <taxon>Bacillati</taxon>
        <taxon>Actinomycetota</taxon>
        <taxon>Actinomycetes</taxon>
        <taxon>Actinomycetales</taxon>
        <taxon>Actinomycetaceae</taxon>
        <taxon>Scrofimicrobium</taxon>
    </lineage>
</organism>
<keyword evidence="2" id="KW-0378">Hydrolase</keyword>
<evidence type="ECO:0000256" key="1">
    <source>
        <dbReference type="SAM" id="MobiDB-lite"/>
    </source>
</evidence>
<dbReference type="InterPro" id="IPR042271">
    <property type="entry name" value="Zinicin_2_N"/>
</dbReference>
<dbReference type="PANTHER" id="PTHR39420:SF2">
    <property type="entry name" value="HYDROLASE"/>
    <property type="match status" value="1"/>
</dbReference>
<name>A0AAU7V887_9ACTO</name>
<gene>
    <name evidence="2" type="ORF">SAC06_07900</name>
</gene>
<dbReference type="InterPro" id="IPR018766">
    <property type="entry name" value="Zinicin_2"/>
</dbReference>
<dbReference type="EMBL" id="CP138335">
    <property type="protein sequence ID" value="XBW07558.1"/>
    <property type="molecule type" value="Genomic_DNA"/>
</dbReference>
<dbReference type="PANTHER" id="PTHR39420">
    <property type="match status" value="1"/>
</dbReference>
<protein>
    <submittedName>
        <fullName evidence="2">Zinc-dependent metalloprotease</fullName>
    </submittedName>
</protein>
<feature type="region of interest" description="Disordered" evidence="1">
    <location>
        <begin position="1"/>
        <end position="20"/>
    </location>
</feature>
<keyword evidence="2" id="KW-0645">Protease</keyword>
<sequence length="475" mass="52535">MNDSRDDRPDEYSDEPERNPLEEILSAFLGPEAAAEAAKQFSLQGFDLSSMADAFGAGSNPVPLGQLQYLFQSTTGPINWRMVEDLAKQHAFQADREPIGFTETRLVNDALQIADLWLSQVTDFTVSDANFETWIKVDWVTQTLPAWKQICEPVAANASRALTEALQSEMGEAEDRGLPPEIQQLAGSLSTALPRMSGLAFGSQIGQALGAMSEHSFGPFDSGLPLARPGTTALVFYNIMEFTEGLTTDPREVLWYIAIRESAHSRLFASVPWLQADLLQAITRYSQEIRIDTEAIAESARSFDFQDPESLNRAMSEGVFSPEPTEAQQRALTRIETLLALIEGWVEVVTAEAGRDYLPDLDKMQELMRRRRVSGSNGEQLLAQLVGLHLRPRQARNAAKLWRLVQDASGPDGRDALWAHPDLIPTAQELADPEIFLATREAANDTTDEFDEALEKLLDGTLGWADGLEPPTDDK</sequence>
<dbReference type="Pfam" id="PF10103">
    <property type="entry name" value="Zincin_2"/>
    <property type="match status" value="1"/>
</dbReference>
<dbReference type="NCBIfam" id="TIGR03624">
    <property type="entry name" value="putative hydrolase"/>
    <property type="match status" value="1"/>
</dbReference>
<dbReference type="Gene3D" id="1.20.150.30">
    <property type="entry name" value="Zincin-like metallopeptidase, N-terminal domain"/>
    <property type="match status" value="1"/>
</dbReference>
<proteinExistence type="predicted"/>
<dbReference type="GO" id="GO:0008237">
    <property type="term" value="F:metallopeptidase activity"/>
    <property type="evidence" value="ECO:0007669"/>
    <property type="project" value="UniProtKB-KW"/>
</dbReference>